<proteinExistence type="predicted"/>
<dbReference type="GO" id="GO:0046983">
    <property type="term" value="F:protein dimerization activity"/>
    <property type="evidence" value="ECO:0007669"/>
    <property type="project" value="InterPro"/>
</dbReference>
<dbReference type="InterPro" id="IPR036638">
    <property type="entry name" value="HLH_DNA-bd_sf"/>
</dbReference>
<dbReference type="InterPro" id="IPR011598">
    <property type="entry name" value="bHLH_dom"/>
</dbReference>
<evidence type="ECO:0000256" key="3">
    <source>
        <dbReference type="ARBA" id="ARBA00023163"/>
    </source>
</evidence>
<reference evidence="7" key="2">
    <citation type="submission" date="2020-07" db="EMBL/GenBank/DDBJ databases">
        <authorList>
            <person name="Vera ALvarez R."/>
            <person name="Arias-Moreno D.M."/>
            <person name="Jimenez-Jacinto V."/>
            <person name="Jimenez-Bremont J.F."/>
            <person name="Swaminathan K."/>
            <person name="Moose S.P."/>
            <person name="Guerrero-Gonzalez M.L."/>
            <person name="Marino-Ramirez L."/>
            <person name="Landsman D."/>
            <person name="Rodriguez-Kessler M."/>
            <person name="Delgado-Sanchez P."/>
        </authorList>
    </citation>
    <scope>NUCLEOTIDE SEQUENCE</scope>
    <source>
        <tissue evidence="7">Cladode</tissue>
    </source>
</reference>
<dbReference type="GO" id="GO:0000981">
    <property type="term" value="F:DNA-binding transcription factor activity, RNA polymerase II-specific"/>
    <property type="evidence" value="ECO:0007669"/>
    <property type="project" value="TreeGrafter"/>
</dbReference>
<dbReference type="Pfam" id="PF00010">
    <property type="entry name" value="HLH"/>
    <property type="match status" value="1"/>
</dbReference>
<dbReference type="InterPro" id="IPR015660">
    <property type="entry name" value="MASH1/Ascl1a-like"/>
</dbReference>
<dbReference type="GO" id="GO:0090575">
    <property type="term" value="C:RNA polymerase II transcription regulator complex"/>
    <property type="evidence" value="ECO:0007669"/>
    <property type="project" value="TreeGrafter"/>
</dbReference>
<comment type="subcellular location">
    <subcellularLocation>
        <location evidence="1">Nucleus</location>
    </subcellularLocation>
</comment>
<dbReference type="AlphaFoldDB" id="A0A7C8ZMP5"/>
<dbReference type="Gene3D" id="4.10.280.10">
    <property type="entry name" value="Helix-loop-helix DNA-binding domain"/>
    <property type="match status" value="1"/>
</dbReference>
<protein>
    <recommendedName>
        <fullName evidence="6">BHLH domain-containing protein</fullName>
    </recommendedName>
</protein>
<evidence type="ECO:0000259" key="6">
    <source>
        <dbReference type="Pfam" id="PF00010"/>
    </source>
</evidence>
<evidence type="ECO:0000256" key="1">
    <source>
        <dbReference type="ARBA" id="ARBA00004123"/>
    </source>
</evidence>
<evidence type="ECO:0000256" key="5">
    <source>
        <dbReference type="SAM" id="Coils"/>
    </source>
</evidence>
<keyword evidence="2" id="KW-0805">Transcription regulation</keyword>
<dbReference type="GO" id="GO:0000977">
    <property type="term" value="F:RNA polymerase II transcription regulatory region sequence-specific DNA binding"/>
    <property type="evidence" value="ECO:0007669"/>
    <property type="project" value="TreeGrafter"/>
</dbReference>
<evidence type="ECO:0000256" key="2">
    <source>
        <dbReference type="ARBA" id="ARBA00023015"/>
    </source>
</evidence>
<keyword evidence="4" id="KW-0539">Nucleus</keyword>
<keyword evidence="3" id="KW-0804">Transcription</keyword>
<dbReference type="EMBL" id="GISG01142482">
    <property type="protein sequence ID" value="MBA4645495.1"/>
    <property type="molecule type" value="Transcribed_RNA"/>
</dbReference>
<evidence type="ECO:0000256" key="4">
    <source>
        <dbReference type="ARBA" id="ARBA00023242"/>
    </source>
</evidence>
<feature type="coiled-coil region" evidence="5">
    <location>
        <begin position="67"/>
        <end position="94"/>
    </location>
</feature>
<accession>A0A7C8ZMP5</accession>
<reference evidence="7" key="1">
    <citation type="journal article" date="2013" name="J. Plant Res.">
        <title>Effect of fungi and light on seed germination of three Opuntia species from semiarid lands of central Mexico.</title>
        <authorList>
            <person name="Delgado-Sanchez P."/>
            <person name="Jimenez-Bremont J.F."/>
            <person name="Guerrero-Gonzalez Mde L."/>
            <person name="Flores J."/>
        </authorList>
    </citation>
    <scope>NUCLEOTIDE SEQUENCE</scope>
    <source>
        <tissue evidence="7">Cladode</tissue>
    </source>
</reference>
<dbReference type="PANTHER" id="PTHR13935">
    <property type="entry name" value="ACHAETE-SCUTE TRANSCRIPTION FACTOR-RELATED"/>
    <property type="match status" value="1"/>
</dbReference>
<evidence type="ECO:0000313" key="7">
    <source>
        <dbReference type="EMBL" id="MBA4645495.1"/>
    </source>
</evidence>
<name>A0A7C8ZMP5_OPUST</name>
<keyword evidence="5" id="KW-0175">Coiled coil</keyword>
<dbReference type="SUPFAM" id="SSF47459">
    <property type="entry name" value="HLH, helix-loop-helix DNA-binding domain"/>
    <property type="match status" value="1"/>
</dbReference>
<sequence length="149" mass="16963">MQYISFWGAQEMSTKFNSSKSSSSNADRKTIEKNRRNDLKQLYSQLYSLVHNRASSSGETKRLPDQIEEATNYIKNLQEEVGKLKEKKDKLLGTDRSNTSEANCRKRLLLNSPVQIEGPAFHTIHAQFGEAAANNAVERIAKRLKKFTL</sequence>
<organism evidence="7">
    <name type="scientific">Opuntia streptacantha</name>
    <name type="common">Prickly pear cactus</name>
    <name type="synonym">Opuntia cardona</name>
    <dbReference type="NCBI Taxonomy" id="393608"/>
    <lineage>
        <taxon>Eukaryota</taxon>
        <taxon>Viridiplantae</taxon>
        <taxon>Streptophyta</taxon>
        <taxon>Embryophyta</taxon>
        <taxon>Tracheophyta</taxon>
        <taxon>Spermatophyta</taxon>
        <taxon>Magnoliopsida</taxon>
        <taxon>eudicotyledons</taxon>
        <taxon>Gunneridae</taxon>
        <taxon>Pentapetalae</taxon>
        <taxon>Caryophyllales</taxon>
        <taxon>Cactineae</taxon>
        <taxon>Cactaceae</taxon>
        <taxon>Opuntioideae</taxon>
        <taxon>Opuntia</taxon>
    </lineage>
</organism>
<feature type="domain" description="BHLH" evidence="6">
    <location>
        <begin position="29"/>
        <end position="78"/>
    </location>
</feature>
<dbReference type="PANTHER" id="PTHR13935:SF90">
    <property type="entry name" value="TRANSCRIPTION FACTOR BHLH162"/>
    <property type="match status" value="1"/>
</dbReference>